<evidence type="ECO:0000256" key="3">
    <source>
        <dbReference type="ARBA" id="ARBA00012891"/>
    </source>
</evidence>
<keyword evidence="4" id="KW-0799">Topoisomerase</keyword>
<proteinExistence type="inferred from homology"/>
<dbReference type="PROSITE" id="PS52039">
    <property type="entry name" value="TOPO_IA_2"/>
    <property type="match status" value="1"/>
</dbReference>
<organism evidence="13 14">
    <name type="scientific">Ruthenibacterium lactatiformans</name>
    <dbReference type="NCBI Taxonomy" id="1550024"/>
    <lineage>
        <taxon>Bacteria</taxon>
        <taxon>Bacillati</taxon>
        <taxon>Bacillota</taxon>
        <taxon>Clostridia</taxon>
        <taxon>Eubacteriales</taxon>
        <taxon>Oscillospiraceae</taxon>
        <taxon>Ruthenibacterium</taxon>
    </lineage>
</organism>
<comment type="caution">
    <text evidence="13">The sequence shown here is derived from an EMBL/GenBank/DDBJ whole genome shotgun (WGS) entry which is preliminary data.</text>
</comment>
<dbReference type="Gene3D" id="2.70.20.10">
    <property type="entry name" value="Topoisomerase I, domain 3"/>
    <property type="match status" value="1"/>
</dbReference>
<dbReference type="EC" id="5.6.2.1" evidence="3"/>
<dbReference type="EMBL" id="WMZU01000029">
    <property type="protein sequence ID" value="MTS28546.1"/>
    <property type="molecule type" value="Genomic_DNA"/>
</dbReference>
<sequence length="737" mass="81152">MGKKLVIAEKPMLAKAILDAIPGTAKSIKAGERVFYTEKGDYLVVALAGHVLQLKEPEDYDPKYKKWTLEDLPIFFPDWAAVPAQGKGNIVKCVKSLLPQADSVIHAGDVDDEGQLIVDELLRYCGYRGKVQRLYTSDTSTAALKKRLGMLEDNAKWEPLGVSAYARSVTDKTFGINFSRLYTKLNGTLLTVGRVQTPAMGLVVARDEAIENHVARKYYALEVQAEIDGRQPYIPAEFIPTKGNPLLGEEDKVWERKGLEKVLAECREKSFPAKVSKKEETEAPPLPFNLNKLNLYCSSRWGYDPQQVMEITQSLREKYRAITYNRSDSQYLTTEQFREAPGTVSRALANLGMQIPEIDTSRKSRCFDDSKVSAHTAIIPTNEKVNVGAMTRAEQNVYKAICGHYLIQFMPGCKKRKTNLRIDCPQGTFSATSVEVIDKGFKAVIRAGSEDKAPGALSGFAAGDYRACIMDGSVTEHETTPPRRYTKATLAADMSSVAKYVQDPQIKATLIRKDDGKEGESGSIGTGATRPAIIEGLVKRGFLREEGKYVISTELGRQFYRALPDAIKKPDVTAEWWLIQENIKDGKARPEDLFKKVLADFETVRRSVGTSRAVSAATADKSAGRKTVGVCPRCGKPVVEGSKGFGCSGYKDGCGFVLWMTGKYGAHKVLGDSGKKVTSAMAEKLLSKGKVLVKGLTSAKGTKYDAWVCMEDTGRGVFLKLSFDDLPQKKGKKRGTN</sequence>
<evidence type="ECO:0000259" key="12">
    <source>
        <dbReference type="PROSITE" id="PS52039"/>
    </source>
</evidence>
<dbReference type="SMART" id="SM00437">
    <property type="entry name" value="TOP1Ac"/>
    <property type="match status" value="1"/>
</dbReference>
<evidence type="ECO:0000313" key="14">
    <source>
        <dbReference type="Proteomes" id="UP000472755"/>
    </source>
</evidence>
<evidence type="ECO:0000256" key="7">
    <source>
        <dbReference type="ARBA" id="ARBA00030003"/>
    </source>
</evidence>
<evidence type="ECO:0000256" key="9">
    <source>
        <dbReference type="ARBA" id="ARBA00032235"/>
    </source>
</evidence>
<dbReference type="PRINTS" id="PR00417">
    <property type="entry name" value="PRTPISMRASEI"/>
</dbReference>
<dbReference type="InterPro" id="IPR003601">
    <property type="entry name" value="Topo_IA_2"/>
</dbReference>
<evidence type="ECO:0000256" key="10">
    <source>
        <dbReference type="ARBA" id="ARBA00032877"/>
    </source>
</evidence>
<feature type="domain" description="Toprim" evidence="11">
    <location>
        <begin position="3"/>
        <end position="140"/>
    </location>
</feature>
<dbReference type="GO" id="GO:0006265">
    <property type="term" value="P:DNA topological change"/>
    <property type="evidence" value="ECO:0007669"/>
    <property type="project" value="InterPro"/>
</dbReference>
<evidence type="ECO:0000256" key="4">
    <source>
        <dbReference type="ARBA" id="ARBA00023029"/>
    </source>
</evidence>
<dbReference type="InterPro" id="IPR013824">
    <property type="entry name" value="Topo_IA_cen_sub1"/>
</dbReference>
<dbReference type="GO" id="GO:0043597">
    <property type="term" value="C:cytoplasmic replication fork"/>
    <property type="evidence" value="ECO:0007669"/>
    <property type="project" value="TreeGrafter"/>
</dbReference>
<dbReference type="SMART" id="SM00493">
    <property type="entry name" value="TOPRIM"/>
    <property type="match status" value="1"/>
</dbReference>
<protein>
    <recommendedName>
        <fullName evidence="3">DNA topoisomerase</fullName>
        <ecNumber evidence="3">5.6.2.1</ecNumber>
    </recommendedName>
    <alternativeName>
        <fullName evidence="10">Omega-protein</fullName>
    </alternativeName>
    <alternativeName>
        <fullName evidence="9">Relaxing enzyme</fullName>
    </alternativeName>
    <alternativeName>
        <fullName evidence="7">Swivelase</fullName>
    </alternativeName>
    <alternativeName>
        <fullName evidence="8">Untwisting enzyme</fullName>
    </alternativeName>
</protein>
<dbReference type="SMART" id="SM00436">
    <property type="entry name" value="TOP1Bc"/>
    <property type="match status" value="1"/>
</dbReference>
<evidence type="ECO:0000313" key="13">
    <source>
        <dbReference type="EMBL" id="MTS28546.1"/>
    </source>
</evidence>
<evidence type="ECO:0000256" key="2">
    <source>
        <dbReference type="ARBA" id="ARBA00009446"/>
    </source>
</evidence>
<dbReference type="GO" id="GO:0006281">
    <property type="term" value="P:DNA repair"/>
    <property type="evidence" value="ECO:0007669"/>
    <property type="project" value="TreeGrafter"/>
</dbReference>
<dbReference type="PANTHER" id="PTHR11390:SF21">
    <property type="entry name" value="DNA TOPOISOMERASE 3-ALPHA"/>
    <property type="match status" value="1"/>
</dbReference>
<dbReference type="InterPro" id="IPR003602">
    <property type="entry name" value="Topo_IA_DNA-bd_dom"/>
</dbReference>
<dbReference type="Gene3D" id="1.10.460.10">
    <property type="entry name" value="Topoisomerase I, domain 2"/>
    <property type="match status" value="1"/>
</dbReference>
<accession>A0A6L6LUX7</accession>
<dbReference type="PROSITE" id="PS50880">
    <property type="entry name" value="TOPRIM"/>
    <property type="match status" value="1"/>
</dbReference>
<evidence type="ECO:0000256" key="8">
    <source>
        <dbReference type="ARBA" id="ARBA00031985"/>
    </source>
</evidence>
<dbReference type="GO" id="GO:0003917">
    <property type="term" value="F:DNA topoisomerase type I (single strand cut, ATP-independent) activity"/>
    <property type="evidence" value="ECO:0007669"/>
    <property type="project" value="UniProtKB-EC"/>
</dbReference>
<dbReference type="Gene3D" id="1.10.290.10">
    <property type="entry name" value="Topoisomerase I, domain 4"/>
    <property type="match status" value="1"/>
</dbReference>
<feature type="domain" description="Topo IA-type catalytic" evidence="12">
    <location>
        <begin position="157"/>
        <end position="605"/>
    </location>
</feature>
<keyword evidence="6 13" id="KW-0413">Isomerase</keyword>
<dbReference type="RefSeq" id="WP_172726291.1">
    <property type="nucleotide sequence ID" value="NZ_WMZN01000032.1"/>
</dbReference>
<dbReference type="InterPro" id="IPR006171">
    <property type="entry name" value="TOPRIM_dom"/>
</dbReference>
<reference evidence="13 14" key="1">
    <citation type="journal article" date="2019" name="Nat. Med.">
        <title>A library of human gut bacterial isolates paired with longitudinal multiomics data enables mechanistic microbiome research.</title>
        <authorList>
            <person name="Poyet M."/>
            <person name="Groussin M."/>
            <person name="Gibbons S.M."/>
            <person name="Avila-Pacheco J."/>
            <person name="Jiang X."/>
            <person name="Kearney S.M."/>
            <person name="Perrotta A.R."/>
            <person name="Berdy B."/>
            <person name="Zhao S."/>
            <person name="Lieberman T.D."/>
            <person name="Swanson P.K."/>
            <person name="Smith M."/>
            <person name="Roesemann S."/>
            <person name="Alexander J.E."/>
            <person name="Rich S.A."/>
            <person name="Livny J."/>
            <person name="Vlamakis H."/>
            <person name="Clish C."/>
            <person name="Bullock K."/>
            <person name="Deik A."/>
            <person name="Scott J."/>
            <person name="Pierce K.A."/>
            <person name="Xavier R.J."/>
            <person name="Alm E.J."/>
        </authorList>
    </citation>
    <scope>NUCLEOTIDE SEQUENCE [LARGE SCALE GENOMIC DNA]</scope>
    <source>
        <strain evidence="13 14">BIOML-A4</strain>
    </source>
</reference>
<dbReference type="InterPro" id="IPR013826">
    <property type="entry name" value="Topo_IA_cen_sub3"/>
</dbReference>
<dbReference type="Pfam" id="PF01751">
    <property type="entry name" value="Toprim"/>
    <property type="match status" value="1"/>
</dbReference>
<gene>
    <name evidence="13" type="ORF">GMD59_14810</name>
</gene>
<evidence type="ECO:0000256" key="6">
    <source>
        <dbReference type="ARBA" id="ARBA00023235"/>
    </source>
</evidence>
<dbReference type="InterPro" id="IPR013497">
    <property type="entry name" value="Topo_IA_cen"/>
</dbReference>
<dbReference type="SUPFAM" id="SSF56712">
    <property type="entry name" value="Prokaryotic type I DNA topoisomerase"/>
    <property type="match status" value="1"/>
</dbReference>
<dbReference type="PANTHER" id="PTHR11390">
    <property type="entry name" value="PROKARYOTIC DNA TOPOISOMERASE"/>
    <property type="match status" value="1"/>
</dbReference>
<dbReference type="InterPro" id="IPR013825">
    <property type="entry name" value="Topo_IA_cen_sub2"/>
</dbReference>
<dbReference type="InterPro" id="IPR000380">
    <property type="entry name" value="Topo_IA"/>
</dbReference>
<evidence type="ECO:0000256" key="5">
    <source>
        <dbReference type="ARBA" id="ARBA00023125"/>
    </source>
</evidence>
<evidence type="ECO:0000259" key="11">
    <source>
        <dbReference type="PROSITE" id="PS50880"/>
    </source>
</evidence>
<dbReference type="Gene3D" id="3.40.50.140">
    <property type="match status" value="1"/>
</dbReference>
<comment type="catalytic activity">
    <reaction evidence="1">
        <text>ATP-independent breakage of single-stranded DNA, followed by passage and rejoining.</text>
        <dbReference type="EC" id="5.6.2.1"/>
    </reaction>
</comment>
<evidence type="ECO:0000256" key="1">
    <source>
        <dbReference type="ARBA" id="ARBA00000213"/>
    </source>
</evidence>
<dbReference type="GO" id="GO:0006310">
    <property type="term" value="P:DNA recombination"/>
    <property type="evidence" value="ECO:0007669"/>
    <property type="project" value="TreeGrafter"/>
</dbReference>
<name>A0A6L6LUX7_9FIRM</name>
<dbReference type="GO" id="GO:0003677">
    <property type="term" value="F:DNA binding"/>
    <property type="evidence" value="ECO:0007669"/>
    <property type="project" value="UniProtKB-KW"/>
</dbReference>
<dbReference type="Pfam" id="PF01131">
    <property type="entry name" value="Topoisom_bac"/>
    <property type="match status" value="1"/>
</dbReference>
<dbReference type="InterPro" id="IPR023405">
    <property type="entry name" value="Topo_IA_core_domain"/>
</dbReference>
<dbReference type="Proteomes" id="UP000472755">
    <property type="component" value="Unassembled WGS sequence"/>
</dbReference>
<dbReference type="AlphaFoldDB" id="A0A6L6LUX7"/>
<comment type="similarity">
    <text evidence="2">Belongs to the type IA topoisomerase family.</text>
</comment>
<keyword evidence="5" id="KW-0238">DNA-binding</keyword>